<dbReference type="EMBL" id="JAFDVH010000010">
    <property type="protein sequence ID" value="KAG7469095.1"/>
    <property type="molecule type" value="Genomic_DNA"/>
</dbReference>
<protein>
    <recommendedName>
        <fullName evidence="6">Threonylcarbamoyl-AMP synthase</fullName>
        <ecNumber evidence="5">2.7.7.87</ecNumber>
    </recommendedName>
</protein>
<dbReference type="InterPro" id="IPR006070">
    <property type="entry name" value="Sua5-like_dom"/>
</dbReference>
<dbReference type="Proteomes" id="UP001046870">
    <property type="component" value="Chromosome 10"/>
</dbReference>
<evidence type="ECO:0000259" key="16">
    <source>
        <dbReference type="PROSITE" id="PS51163"/>
    </source>
</evidence>
<keyword evidence="18" id="KW-1185">Reference proteome</keyword>
<dbReference type="GO" id="GO:0006450">
    <property type="term" value="P:regulation of translational fidelity"/>
    <property type="evidence" value="ECO:0007669"/>
    <property type="project" value="TreeGrafter"/>
</dbReference>
<evidence type="ECO:0000256" key="7">
    <source>
        <dbReference type="ARBA" id="ARBA00022475"/>
    </source>
</evidence>
<evidence type="ECO:0000256" key="5">
    <source>
        <dbReference type="ARBA" id="ARBA00012584"/>
    </source>
</evidence>
<dbReference type="GO" id="GO:0000049">
    <property type="term" value="F:tRNA binding"/>
    <property type="evidence" value="ECO:0007669"/>
    <property type="project" value="TreeGrafter"/>
</dbReference>
<evidence type="ECO:0000256" key="8">
    <source>
        <dbReference type="ARBA" id="ARBA00022490"/>
    </source>
</evidence>
<dbReference type="AlphaFoldDB" id="A0A9D3PWX2"/>
<keyword evidence="10" id="KW-0809">Transit peptide</keyword>
<evidence type="ECO:0000256" key="1">
    <source>
        <dbReference type="ARBA" id="ARBA00004173"/>
    </source>
</evidence>
<dbReference type="GO" id="GO:0005886">
    <property type="term" value="C:plasma membrane"/>
    <property type="evidence" value="ECO:0007669"/>
    <property type="project" value="UniProtKB-SubCell"/>
</dbReference>
<dbReference type="PANTHER" id="PTHR17490">
    <property type="entry name" value="SUA5"/>
    <property type="match status" value="1"/>
</dbReference>
<keyword evidence="9" id="KW-0808">Transferase</keyword>
<evidence type="ECO:0000256" key="3">
    <source>
        <dbReference type="ARBA" id="ARBA00004496"/>
    </source>
</evidence>
<proteinExistence type="inferred from homology"/>
<evidence type="ECO:0000313" key="17">
    <source>
        <dbReference type="EMBL" id="KAG7469095.1"/>
    </source>
</evidence>
<dbReference type="NCBIfam" id="TIGR00057">
    <property type="entry name" value="L-threonylcarbamoyladenylate synthase"/>
    <property type="match status" value="1"/>
</dbReference>
<gene>
    <name evidence="17" type="ORF">MATL_G00125220</name>
</gene>
<accession>A0A9D3PWX2</accession>
<dbReference type="FunFam" id="3.90.870.10:FF:000007">
    <property type="entry name" value="YrdC N6-threonylcarbamoyltransferase domain containing"/>
    <property type="match status" value="1"/>
</dbReference>
<organism evidence="17 18">
    <name type="scientific">Megalops atlanticus</name>
    <name type="common">Tarpon</name>
    <name type="synonym">Clupea gigantea</name>
    <dbReference type="NCBI Taxonomy" id="7932"/>
    <lineage>
        <taxon>Eukaryota</taxon>
        <taxon>Metazoa</taxon>
        <taxon>Chordata</taxon>
        <taxon>Craniata</taxon>
        <taxon>Vertebrata</taxon>
        <taxon>Euteleostomi</taxon>
        <taxon>Actinopterygii</taxon>
        <taxon>Neopterygii</taxon>
        <taxon>Teleostei</taxon>
        <taxon>Elopiformes</taxon>
        <taxon>Megalopidae</taxon>
        <taxon>Megalops</taxon>
    </lineage>
</organism>
<dbReference type="GO" id="GO:0003725">
    <property type="term" value="F:double-stranded RNA binding"/>
    <property type="evidence" value="ECO:0007669"/>
    <property type="project" value="InterPro"/>
</dbReference>
<evidence type="ECO:0000313" key="18">
    <source>
        <dbReference type="Proteomes" id="UP001046870"/>
    </source>
</evidence>
<comment type="similarity">
    <text evidence="4">Belongs to the SUA5 family.</text>
</comment>
<keyword evidence="8" id="KW-0963">Cytoplasm</keyword>
<dbReference type="SUPFAM" id="SSF55821">
    <property type="entry name" value="YrdC/RibB"/>
    <property type="match status" value="1"/>
</dbReference>
<comment type="function">
    <text evidence="14">Cytoplasmic and mitochondrial threonylcarbamoyl-AMP synthase required for the formation of a threonylcarbamoyl group on adenosine at position 37 (t(6)A37) in tRNAs that read codons beginning with adenine. Catalyzes the conversion of L-threonine, HCO(3)(-)/CO(2) and ATP to give threonylcarbamoyl-AMP (TC-AMP) as the acyladenylate intermediate, with the release of diphosphate. Participates in t(6)A37 formation in cytoplasmic and mitochondrial tRNAs. May regulate the activity of some transporters.</text>
</comment>
<evidence type="ECO:0000256" key="13">
    <source>
        <dbReference type="ARBA" id="ARBA00048366"/>
    </source>
</evidence>
<keyword evidence="11" id="KW-0496">Mitochondrion</keyword>
<feature type="domain" description="YrdC-like" evidence="16">
    <location>
        <begin position="48"/>
        <end position="237"/>
    </location>
</feature>
<keyword evidence="12" id="KW-0472">Membrane</keyword>
<evidence type="ECO:0000256" key="11">
    <source>
        <dbReference type="ARBA" id="ARBA00023128"/>
    </source>
</evidence>
<evidence type="ECO:0000256" key="12">
    <source>
        <dbReference type="ARBA" id="ARBA00023136"/>
    </source>
</evidence>
<evidence type="ECO:0000256" key="6">
    <source>
        <dbReference type="ARBA" id="ARBA00015492"/>
    </source>
</evidence>
<evidence type="ECO:0000256" key="9">
    <source>
        <dbReference type="ARBA" id="ARBA00022679"/>
    </source>
</evidence>
<dbReference type="InterPro" id="IPR017945">
    <property type="entry name" value="DHBP_synth_RibB-like_a/b_dom"/>
</dbReference>
<comment type="catalytic activity">
    <reaction evidence="13">
        <text>L-threonine + hydrogencarbonate + ATP = L-threonylcarbamoyladenylate + diphosphate + H2O</text>
        <dbReference type="Rhea" id="RHEA:36407"/>
        <dbReference type="ChEBI" id="CHEBI:15377"/>
        <dbReference type="ChEBI" id="CHEBI:17544"/>
        <dbReference type="ChEBI" id="CHEBI:30616"/>
        <dbReference type="ChEBI" id="CHEBI:33019"/>
        <dbReference type="ChEBI" id="CHEBI:57926"/>
        <dbReference type="ChEBI" id="CHEBI:73682"/>
        <dbReference type="EC" id="2.7.7.87"/>
    </reaction>
</comment>
<evidence type="ECO:0000256" key="4">
    <source>
        <dbReference type="ARBA" id="ARBA00007663"/>
    </source>
</evidence>
<evidence type="ECO:0000256" key="10">
    <source>
        <dbReference type="ARBA" id="ARBA00022946"/>
    </source>
</evidence>
<dbReference type="EC" id="2.7.7.87" evidence="5"/>
<comment type="subunit">
    <text evidence="15">Interacts with RSC1A1.</text>
</comment>
<evidence type="ECO:0000256" key="2">
    <source>
        <dbReference type="ARBA" id="ARBA00004202"/>
    </source>
</evidence>
<reference evidence="17" key="1">
    <citation type="submission" date="2021-01" db="EMBL/GenBank/DDBJ databases">
        <authorList>
            <person name="Zahm M."/>
            <person name="Roques C."/>
            <person name="Cabau C."/>
            <person name="Klopp C."/>
            <person name="Donnadieu C."/>
            <person name="Jouanno E."/>
            <person name="Lampietro C."/>
            <person name="Louis A."/>
            <person name="Herpin A."/>
            <person name="Echchiki A."/>
            <person name="Berthelot C."/>
            <person name="Parey E."/>
            <person name="Roest-Crollius H."/>
            <person name="Braasch I."/>
            <person name="Postlethwait J."/>
            <person name="Bobe J."/>
            <person name="Montfort J."/>
            <person name="Bouchez O."/>
            <person name="Begum T."/>
            <person name="Mejri S."/>
            <person name="Adams A."/>
            <person name="Chen W.-J."/>
            <person name="Guiguen Y."/>
        </authorList>
    </citation>
    <scope>NUCLEOTIDE SEQUENCE</scope>
    <source>
        <strain evidence="17">YG-15Mar2019-1</strain>
        <tissue evidence="17">Brain</tissue>
    </source>
</reference>
<evidence type="ECO:0000256" key="15">
    <source>
        <dbReference type="ARBA" id="ARBA00063146"/>
    </source>
</evidence>
<dbReference type="PROSITE" id="PS51163">
    <property type="entry name" value="YRDC"/>
    <property type="match status" value="1"/>
</dbReference>
<sequence length="258" mass="27835">MGDHARSSATRTLLEAMCKELKTRVLRLAPQTANGPSLPSGDGQQDWKDVLETTVNSLREGQVVAVPTDTIYGLACLAQNSEAVKRVYDIKGRNGQKPLAICVGEIDDIYKYCKVTVPRPLLADLLPGPVTLVLEQSDALNAELNPFTPLVGVRIPDHAFIRRLSQMCGEPLALTSANVSSHSSTIAVHEFQDLWPKLAVVVDGGPIGDQTPECRLGSTVIDLSVSGRYQVIRPGCALSATVDILEQKYKLSQAPADH</sequence>
<dbReference type="Pfam" id="PF01300">
    <property type="entry name" value="Sua5_yciO_yrdC"/>
    <property type="match status" value="1"/>
</dbReference>
<dbReference type="GO" id="GO:0005739">
    <property type="term" value="C:mitochondrion"/>
    <property type="evidence" value="ECO:0007669"/>
    <property type="project" value="UniProtKB-SubCell"/>
</dbReference>
<dbReference type="GO" id="GO:0061710">
    <property type="term" value="F:L-threonylcarbamoyladenylate synthase"/>
    <property type="evidence" value="ECO:0007669"/>
    <property type="project" value="UniProtKB-EC"/>
</dbReference>
<evidence type="ECO:0000256" key="14">
    <source>
        <dbReference type="ARBA" id="ARBA00058524"/>
    </source>
</evidence>
<dbReference type="OrthoDB" id="3648309at2759"/>
<name>A0A9D3PWX2_MEGAT</name>
<comment type="caution">
    <text evidence="17">The sequence shown here is derived from an EMBL/GenBank/DDBJ whole genome shotgun (WGS) entry which is preliminary data.</text>
</comment>
<comment type="subcellular location">
    <subcellularLocation>
        <location evidence="2">Cell membrane</location>
        <topology evidence="2">Peripheral membrane protein</topology>
    </subcellularLocation>
    <subcellularLocation>
        <location evidence="3">Cytoplasm</location>
    </subcellularLocation>
    <subcellularLocation>
        <location evidence="1">Mitochondrion</location>
    </subcellularLocation>
</comment>
<keyword evidence="7" id="KW-1003">Cell membrane</keyword>
<dbReference type="Gene3D" id="3.90.870.10">
    <property type="entry name" value="DHBP synthase"/>
    <property type="match status" value="1"/>
</dbReference>
<dbReference type="PANTHER" id="PTHR17490:SF10">
    <property type="entry name" value="THREONYLCARBAMOYL-AMP SYNTHASE"/>
    <property type="match status" value="1"/>
</dbReference>
<dbReference type="InterPro" id="IPR050156">
    <property type="entry name" value="TC-AMP_synthase_SUA5"/>
</dbReference>